<dbReference type="OrthoDB" id="201362at2759"/>
<accession>A0A371E6P6</accession>
<feature type="region of interest" description="Disordered" evidence="3">
    <location>
        <begin position="50"/>
        <end position="121"/>
    </location>
</feature>
<dbReference type="GO" id="GO:0005739">
    <property type="term" value="C:mitochondrion"/>
    <property type="evidence" value="ECO:0007669"/>
    <property type="project" value="TreeGrafter"/>
</dbReference>
<dbReference type="Proteomes" id="UP000257109">
    <property type="component" value="Unassembled WGS sequence"/>
</dbReference>
<evidence type="ECO:0000256" key="3">
    <source>
        <dbReference type="SAM" id="MobiDB-lite"/>
    </source>
</evidence>
<dbReference type="PANTHER" id="PTHR28524">
    <property type="entry name" value="SUCCINATE DEHYDROGENASE ASSEMBLY FACTOR 4, MITOCHONDRIAL"/>
    <property type="match status" value="1"/>
</dbReference>
<dbReference type="STRING" id="157652.A0A371E6P6"/>
<protein>
    <recommendedName>
        <fullName evidence="2">Succinate dehydrogenase assembly factor 4, mitochondrial</fullName>
    </recommendedName>
</protein>
<feature type="compositionally biased region" description="Basic and acidic residues" evidence="3">
    <location>
        <begin position="108"/>
        <end position="121"/>
    </location>
</feature>
<evidence type="ECO:0000313" key="5">
    <source>
        <dbReference type="Proteomes" id="UP000257109"/>
    </source>
</evidence>
<dbReference type="Pfam" id="PF07896">
    <property type="entry name" value="DUF1674"/>
    <property type="match status" value="1"/>
</dbReference>
<keyword evidence="5" id="KW-1185">Reference proteome</keyword>
<dbReference type="AlphaFoldDB" id="A0A371E6P6"/>
<organism evidence="4 5">
    <name type="scientific">Mucuna pruriens</name>
    <name type="common">Velvet bean</name>
    <name type="synonym">Dolichos pruriens</name>
    <dbReference type="NCBI Taxonomy" id="157652"/>
    <lineage>
        <taxon>Eukaryota</taxon>
        <taxon>Viridiplantae</taxon>
        <taxon>Streptophyta</taxon>
        <taxon>Embryophyta</taxon>
        <taxon>Tracheophyta</taxon>
        <taxon>Spermatophyta</taxon>
        <taxon>Magnoliopsida</taxon>
        <taxon>eudicotyledons</taxon>
        <taxon>Gunneridae</taxon>
        <taxon>Pentapetalae</taxon>
        <taxon>rosids</taxon>
        <taxon>fabids</taxon>
        <taxon>Fabales</taxon>
        <taxon>Fabaceae</taxon>
        <taxon>Papilionoideae</taxon>
        <taxon>50 kb inversion clade</taxon>
        <taxon>NPAAA clade</taxon>
        <taxon>indigoferoid/millettioid clade</taxon>
        <taxon>Phaseoleae</taxon>
        <taxon>Mucuna</taxon>
    </lineage>
</organism>
<evidence type="ECO:0000256" key="2">
    <source>
        <dbReference type="ARBA" id="ARBA00022170"/>
    </source>
</evidence>
<reference evidence="4" key="1">
    <citation type="submission" date="2018-05" db="EMBL/GenBank/DDBJ databases">
        <title>Draft genome of Mucuna pruriens seed.</title>
        <authorList>
            <person name="Nnadi N.E."/>
            <person name="Vos R."/>
            <person name="Hasami M.H."/>
            <person name="Devisetty U.K."/>
            <person name="Aguiy J.C."/>
        </authorList>
    </citation>
    <scope>NUCLEOTIDE SEQUENCE [LARGE SCALE GENOMIC DNA]</scope>
    <source>
        <strain evidence="4">JCA_2017</strain>
    </source>
</reference>
<evidence type="ECO:0000313" key="4">
    <source>
        <dbReference type="EMBL" id="RDX61712.1"/>
    </source>
</evidence>
<dbReference type="GO" id="GO:0034553">
    <property type="term" value="P:mitochondrial respiratory chain complex II assembly"/>
    <property type="evidence" value="ECO:0007669"/>
    <property type="project" value="TreeGrafter"/>
</dbReference>
<dbReference type="EMBL" id="QJKJ01015972">
    <property type="protein sequence ID" value="RDX61712.1"/>
    <property type="molecule type" value="Genomic_DNA"/>
</dbReference>
<dbReference type="InterPro" id="IPR012875">
    <property type="entry name" value="SDHF4"/>
</dbReference>
<dbReference type="PANTHER" id="PTHR28524:SF3">
    <property type="entry name" value="SUCCINATE DEHYDROGENASE ASSEMBLY FACTOR 4, MITOCHONDRIAL"/>
    <property type="match status" value="1"/>
</dbReference>
<feature type="non-terminal residue" evidence="4">
    <location>
        <position position="1"/>
    </location>
</feature>
<name>A0A371E6P6_MUCPR</name>
<comment type="similarity">
    <text evidence="1">Belongs to the SDHAF4 family.</text>
</comment>
<proteinExistence type="inferred from homology"/>
<comment type="caution">
    <text evidence="4">The sequence shown here is derived from an EMBL/GenBank/DDBJ whole genome shotgun (WGS) entry which is preliminary data.</text>
</comment>
<evidence type="ECO:0000256" key="1">
    <source>
        <dbReference type="ARBA" id="ARBA00005701"/>
    </source>
</evidence>
<feature type="compositionally biased region" description="Basic and acidic residues" evidence="3">
    <location>
        <begin position="73"/>
        <end position="82"/>
    </location>
</feature>
<gene>
    <name evidence="4" type="ORF">CR513_60038</name>
</gene>
<sequence length="121" mass="13728">MVFHVCLWKRCLSTQKSCKNLHLTANTALHHTEQMTRLVSNSVTRLLCSSSTLSQHENPVREQAEATQESLNDENKQSHEAKEDDEDGDRINEETGEIGGPKGPEPTRYGDWERNGRCSDF</sequence>